<organism evidence="2 3">
    <name type="scientific">Pyrenophora seminiperda CCB06</name>
    <dbReference type="NCBI Taxonomy" id="1302712"/>
    <lineage>
        <taxon>Eukaryota</taxon>
        <taxon>Fungi</taxon>
        <taxon>Dikarya</taxon>
        <taxon>Ascomycota</taxon>
        <taxon>Pezizomycotina</taxon>
        <taxon>Dothideomycetes</taxon>
        <taxon>Pleosporomycetidae</taxon>
        <taxon>Pleosporales</taxon>
        <taxon>Pleosporineae</taxon>
        <taxon>Pleosporaceae</taxon>
        <taxon>Pyrenophora</taxon>
    </lineage>
</organism>
<reference evidence="2 3" key="1">
    <citation type="journal article" date="2014" name="PLoS ONE">
        <title>De novo Genome Assembly of the Fungal Plant Pathogen Pyrenophora semeniperda.</title>
        <authorList>
            <person name="Soliai M.M."/>
            <person name="Meyer S.E."/>
            <person name="Udall J.A."/>
            <person name="Elzinga D.E."/>
            <person name="Hermansen R.A."/>
            <person name="Bodily P.M."/>
            <person name="Hart A.A."/>
            <person name="Coleman C.E."/>
        </authorList>
    </citation>
    <scope>NUCLEOTIDE SEQUENCE [LARGE SCALE GENOMIC DNA]</scope>
    <source>
        <strain evidence="2 3">CCB06</strain>
        <tissue evidence="2">Mycelium</tissue>
    </source>
</reference>
<gene>
    <name evidence="2" type="ORF">GMOD_00006007</name>
</gene>
<sequence length="72" mass="7460">MSLFEPNTANLHTLKSTPQTIIITGGSSGIGLATATLLSSLNPQHNLVLLDLQPPPQPSNTPPPMSSSKNAT</sequence>
<feature type="region of interest" description="Disordered" evidence="1">
    <location>
        <begin position="49"/>
        <end position="72"/>
    </location>
</feature>
<name>A0A3M7M4E8_9PLEO</name>
<dbReference type="EMBL" id="KE747818">
    <property type="protein sequence ID" value="RMZ69274.1"/>
    <property type="molecule type" value="Genomic_DNA"/>
</dbReference>
<evidence type="ECO:0000256" key="1">
    <source>
        <dbReference type="SAM" id="MobiDB-lite"/>
    </source>
</evidence>
<feature type="compositionally biased region" description="Pro residues" evidence="1">
    <location>
        <begin position="53"/>
        <end position="65"/>
    </location>
</feature>
<evidence type="ECO:0000313" key="3">
    <source>
        <dbReference type="Proteomes" id="UP000265663"/>
    </source>
</evidence>
<dbReference type="SUPFAM" id="SSF51735">
    <property type="entry name" value="NAD(P)-binding Rossmann-fold domains"/>
    <property type="match status" value="1"/>
</dbReference>
<proteinExistence type="predicted"/>
<evidence type="ECO:0000313" key="2">
    <source>
        <dbReference type="EMBL" id="RMZ69274.1"/>
    </source>
</evidence>
<accession>A0A3M7M4E8</accession>
<protein>
    <submittedName>
        <fullName evidence="2">Short-chain dehydrogenase</fullName>
    </submittedName>
</protein>
<dbReference type="AlphaFoldDB" id="A0A3M7M4E8"/>
<keyword evidence="3" id="KW-1185">Reference proteome</keyword>
<dbReference type="Proteomes" id="UP000265663">
    <property type="component" value="Unassembled WGS sequence"/>
</dbReference>
<dbReference type="Gene3D" id="3.40.50.720">
    <property type="entry name" value="NAD(P)-binding Rossmann-like Domain"/>
    <property type="match status" value="1"/>
</dbReference>
<dbReference type="InterPro" id="IPR036291">
    <property type="entry name" value="NAD(P)-bd_dom_sf"/>
</dbReference>